<sequence>MRKILFSLLMLAAAPVLSAQTYCNLLPEPVSVAPGQGVFVMEDGLSICAPDGLEFEGGYLRERLECVFAFEIEVTDVPYYNGIELRLTDGMAPESYRLEVGEDRVLILAPDASGIFYGIQTLLQMMPAQVYGDRCMELTRFVLDAVTVEDAPRYGYRGTMLDVSRTFFDVEHVLRLLDWMAYHKLNRFHWHLADDNGWRIEIRRYPDLTRKGAWRGDDEVSPAAYGQGHGRYGGYYTQKDIRRVVKYAAERHIEIIPEIDLPGHSRSLVGVFPEMACDMDVPYITANGETDNVLCVARKENYIILDNIFREIAALFPSEYIHIGGDEVDHTSWNNCPHCQAMMKEYGLDGPENLHSMFVYRMEDILHRHGRKMAGWDEIINTDARYDSTARVYAWRSVESGRAAVEKGYSTVVQIGEYCYLDMKQSPAERGHSWAGIVPLSKTYSLEPDEILVGSPADSALIVGVQAGLWAELMAWPPRLMEYQYFPRLCALAEVGWSSKADRDFEDFEQRLYNKHFSRLYNMGIAFRVAPPEVTFDGQVLDVRVPHPSVVVRYTMDRTAPVASSPVCRGEIVTDRPEDFRFAAFFGESLSSISVGASNISLYDYLEPSTVVKANFPMSDKYLESLASRDGVGLSDRTLRAGDTLTYDFGAPVECGRITFTSGAPSSGMFYVTDAYVEYVTGSGEVLNAGPLYHGGLSFEPQGPVREVRIVMTDSNDAYTAVFRGLTVER</sequence>
<dbReference type="PRINTS" id="PR00738">
    <property type="entry name" value="GLHYDRLASE20"/>
</dbReference>
<evidence type="ECO:0000256" key="7">
    <source>
        <dbReference type="SAM" id="SignalP"/>
    </source>
</evidence>
<dbReference type="InterPro" id="IPR029018">
    <property type="entry name" value="Hex-like_dom2"/>
</dbReference>
<dbReference type="GO" id="GO:0005975">
    <property type="term" value="P:carbohydrate metabolic process"/>
    <property type="evidence" value="ECO:0007669"/>
    <property type="project" value="InterPro"/>
</dbReference>
<accession>A0A9D2KAB0</accession>
<organism evidence="10 11">
    <name type="scientific">Candidatus Coprenecus stercoravium</name>
    <dbReference type="NCBI Taxonomy" id="2840735"/>
    <lineage>
        <taxon>Bacteria</taxon>
        <taxon>Pseudomonadati</taxon>
        <taxon>Bacteroidota</taxon>
        <taxon>Bacteroidia</taxon>
        <taxon>Bacteroidales</taxon>
        <taxon>Rikenellaceae</taxon>
        <taxon>Rikenellaceae incertae sedis</taxon>
        <taxon>Candidatus Coprenecus</taxon>
    </lineage>
</organism>
<keyword evidence="7" id="KW-0732">Signal</keyword>
<dbReference type="GO" id="GO:0016020">
    <property type="term" value="C:membrane"/>
    <property type="evidence" value="ECO:0007669"/>
    <property type="project" value="TreeGrafter"/>
</dbReference>
<evidence type="ECO:0000256" key="1">
    <source>
        <dbReference type="ARBA" id="ARBA00001231"/>
    </source>
</evidence>
<reference evidence="10" key="1">
    <citation type="journal article" date="2021" name="PeerJ">
        <title>Extensive microbial diversity within the chicken gut microbiome revealed by metagenomics and culture.</title>
        <authorList>
            <person name="Gilroy R."/>
            <person name="Ravi A."/>
            <person name="Getino M."/>
            <person name="Pursley I."/>
            <person name="Horton D.L."/>
            <person name="Alikhan N.F."/>
            <person name="Baker D."/>
            <person name="Gharbi K."/>
            <person name="Hall N."/>
            <person name="Watson M."/>
            <person name="Adriaenssens E.M."/>
            <person name="Foster-Nyarko E."/>
            <person name="Jarju S."/>
            <person name="Secka A."/>
            <person name="Antonio M."/>
            <person name="Oren A."/>
            <person name="Chaudhuri R.R."/>
            <person name="La Ragione R."/>
            <person name="Hildebrand F."/>
            <person name="Pallen M.J."/>
        </authorList>
    </citation>
    <scope>NUCLEOTIDE SEQUENCE</scope>
    <source>
        <strain evidence="10">Gambia16-554</strain>
    </source>
</reference>
<evidence type="ECO:0000256" key="2">
    <source>
        <dbReference type="ARBA" id="ARBA00006285"/>
    </source>
</evidence>
<evidence type="ECO:0000256" key="5">
    <source>
        <dbReference type="ARBA" id="ARBA00023295"/>
    </source>
</evidence>
<name>A0A9D2KAB0_9BACT</name>
<evidence type="ECO:0000313" key="11">
    <source>
        <dbReference type="Proteomes" id="UP000824115"/>
    </source>
</evidence>
<feature type="domain" description="Glycoside hydrolase family 20 catalytic" evidence="8">
    <location>
        <begin position="154"/>
        <end position="499"/>
    </location>
</feature>
<dbReference type="PANTHER" id="PTHR22600">
    <property type="entry name" value="BETA-HEXOSAMINIDASE"/>
    <property type="match status" value="1"/>
</dbReference>
<keyword evidence="5" id="KW-0326">Glycosidase</keyword>
<dbReference type="Proteomes" id="UP000824115">
    <property type="component" value="Unassembled WGS sequence"/>
</dbReference>
<dbReference type="InterPro" id="IPR017853">
    <property type="entry name" value="GH"/>
</dbReference>
<dbReference type="AlphaFoldDB" id="A0A9D2KAB0"/>
<comment type="caution">
    <text evidence="10">The sequence shown here is derived from an EMBL/GenBank/DDBJ whole genome shotgun (WGS) entry which is preliminary data.</text>
</comment>
<dbReference type="EC" id="3.2.1.52" evidence="3"/>
<feature type="signal peptide" evidence="7">
    <location>
        <begin position="1"/>
        <end position="19"/>
    </location>
</feature>
<dbReference type="Gene3D" id="3.30.379.10">
    <property type="entry name" value="Chitobiase/beta-hexosaminidase domain 2-like"/>
    <property type="match status" value="1"/>
</dbReference>
<evidence type="ECO:0000313" key="10">
    <source>
        <dbReference type="EMBL" id="HIZ85761.1"/>
    </source>
</evidence>
<dbReference type="GO" id="GO:0030203">
    <property type="term" value="P:glycosaminoglycan metabolic process"/>
    <property type="evidence" value="ECO:0007669"/>
    <property type="project" value="TreeGrafter"/>
</dbReference>
<evidence type="ECO:0000256" key="6">
    <source>
        <dbReference type="PIRSR" id="PIRSR625705-1"/>
    </source>
</evidence>
<dbReference type="InterPro" id="IPR025705">
    <property type="entry name" value="Beta_hexosaminidase_sua/sub"/>
</dbReference>
<proteinExistence type="inferred from homology"/>
<dbReference type="InterPro" id="IPR015883">
    <property type="entry name" value="Glyco_hydro_20_cat"/>
</dbReference>
<dbReference type="EMBL" id="DXAW01000085">
    <property type="protein sequence ID" value="HIZ85761.1"/>
    <property type="molecule type" value="Genomic_DNA"/>
</dbReference>
<dbReference type="Pfam" id="PF00728">
    <property type="entry name" value="Glyco_hydro_20"/>
    <property type="match status" value="1"/>
</dbReference>
<feature type="domain" description="Beta-hexosaminidase bacterial type N-terminal" evidence="9">
    <location>
        <begin position="23"/>
        <end position="150"/>
    </location>
</feature>
<evidence type="ECO:0000259" key="8">
    <source>
        <dbReference type="Pfam" id="PF00728"/>
    </source>
</evidence>
<dbReference type="PANTHER" id="PTHR22600:SF57">
    <property type="entry name" value="BETA-N-ACETYLHEXOSAMINIDASE"/>
    <property type="match status" value="1"/>
</dbReference>
<gene>
    <name evidence="10" type="ORF">IAC04_04655</name>
</gene>
<comment type="catalytic activity">
    <reaction evidence="1">
        <text>Hydrolysis of terminal non-reducing N-acetyl-D-hexosamine residues in N-acetyl-beta-D-hexosaminides.</text>
        <dbReference type="EC" id="3.2.1.52"/>
    </reaction>
</comment>
<dbReference type="Gene3D" id="3.20.20.80">
    <property type="entry name" value="Glycosidases"/>
    <property type="match status" value="1"/>
</dbReference>
<comment type="similarity">
    <text evidence="2">Belongs to the glycosyl hydrolase 20 family.</text>
</comment>
<evidence type="ECO:0000256" key="3">
    <source>
        <dbReference type="ARBA" id="ARBA00012663"/>
    </source>
</evidence>
<feature type="chain" id="PRO_5039247498" description="beta-N-acetylhexosaminidase" evidence="7">
    <location>
        <begin position="20"/>
        <end position="730"/>
    </location>
</feature>
<protein>
    <recommendedName>
        <fullName evidence="3">beta-N-acetylhexosaminidase</fullName>
        <ecNumber evidence="3">3.2.1.52</ecNumber>
    </recommendedName>
</protein>
<dbReference type="SUPFAM" id="SSF51445">
    <property type="entry name" value="(Trans)glycosidases"/>
    <property type="match status" value="1"/>
</dbReference>
<evidence type="ECO:0000259" key="9">
    <source>
        <dbReference type="Pfam" id="PF02838"/>
    </source>
</evidence>
<dbReference type="GO" id="GO:0004563">
    <property type="term" value="F:beta-N-acetylhexosaminidase activity"/>
    <property type="evidence" value="ECO:0007669"/>
    <property type="project" value="UniProtKB-EC"/>
</dbReference>
<dbReference type="SUPFAM" id="SSF55545">
    <property type="entry name" value="beta-N-acetylhexosaminidase-like domain"/>
    <property type="match status" value="1"/>
</dbReference>
<keyword evidence="4" id="KW-0378">Hydrolase</keyword>
<dbReference type="InterPro" id="IPR015882">
    <property type="entry name" value="HEX_bac_N"/>
</dbReference>
<evidence type="ECO:0000256" key="4">
    <source>
        <dbReference type="ARBA" id="ARBA00022801"/>
    </source>
</evidence>
<reference evidence="10" key="2">
    <citation type="submission" date="2021-04" db="EMBL/GenBank/DDBJ databases">
        <authorList>
            <person name="Gilroy R."/>
        </authorList>
    </citation>
    <scope>NUCLEOTIDE SEQUENCE</scope>
    <source>
        <strain evidence="10">Gambia16-554</strain>
    </source>
</reference>
<dbReference type="Pfam" id="PF02838">
    <property type="entry name" value="Glyco_hydro_20b"/>
    <property type="match status" value="1"/>
</dbReference>
<feature type="active site" description="Proton donor" evidence="6">
    <location>
        <position position="327"/>
    </location>
</feature>
<dbReference type="CDD" id="cd06563">
    <property type="entry name" value="GH20_chitobiase-like"/>
    <property type="match status" value="1"/>
</dbReference>